<feature type="region of interest" description="Disordered" evidence="1">
    <location>
        <begin position="1"/>
        <end position="56"/>
    </location>
</feature>
<dbReference type="Pfam" id="PF13401">
    <property type="entry name" value="AAA_22"/>
    <property type="match status" value="1"/>
</dbReference>
<dbReference type="GO" id="GO:0016887">
    <property type="term" value="F:ATP hydrolysis activity"/>
    <property type="evidence" value="ECO:0007669"/>
    <property type="project" value="InterPro"/>
</dbReference>
<dbReference type="Gene3D" id="3.40.50.300">
    <property type="entry name" value="P-loop containing nucleotide triphosphate hydrolases"/>
    <property type="match status" value="1"/>
</dbReference>
<proteinExistence type="predicted"/>
<organism evidence="3 4">
    <name type="scientific">Rhizoclosmatium globosum</name>
    <dbReference type="NCBI Taxonomy" id="329046"/>
    <lineage>
        <taxon>Eukaryota</taxon>
        <taxon>Fungi</taxon>
        <taxon>Fungi incertae sedis</taxon>
        <taxon>Chytridiomycota</taxon>
        <taxon>Chytridiomycota incertae sedis</taxon>
        <taxon>Chytridiomycetes</taxon>
        <taxon>Chytridiales</taxon>
        <taxon>Chytriomycetaceae</taxon>
        <taxon>Rhizoclosmatium</taxon>
    </lineage>
</organism>
<evidence type="ECO:0000259" key="2">
    <source>
        <dbReference type="Pfam" id="PF13401"/>
    </source>
</evidence>
<feature type="compositionally biased region" description="Polar residues" evidence="1">
    <location>
        <begin position="12"/>
        <end position="24"/>
    </location>
</feature>
<keyword evidence="4" id="KW-1185">Reference proteome</keyword>
<dbReference type="Proteomes" id="UP000193642">
    <property type="component" value="Unassembled WGS sequence"/>
</dbReference>
<name>A0A1Y2C0Z8_9FUNG</name>
<dbReference type="PANTHER" id="PTHR37096">
    <property type="entry name" value="YALI0E33429P"/>
    <property type="match status" value="1"/>
</dbReference>
<evidence type="ECO:0000313" key="3">
    <source>
        <dbReference type="EMBL" id="ORY40701.1"/>
    </source>
</evidence>
<comment type="caution">
    <text evidence="3">The sequence shown here is derived from an EMBL/GenBank/DDBJ whole genome shotgun (WGS) entry which is preliminary data.</text>
</comment>
<dbReference type="PANTHER" id="PTHR37096:SF1">
    <property type="entry name" value="AAA+ ATPASE DOMAIN-CONTAINING PROTEIN"/>
    <property type="match status" value="1"/>
</dbReference>
<dbReference type="AlphaFoldDB" id="A0A1Y2C0Z8"/>
<gene>
    <name evidence="3" type="ORF">BCR33DRAFT_719245</name>
</gene>
<dbReference type="EMBL" id="MCGO01000034">
    <property type="protein sequence ID" value="ORY40701.1"/>
    <property type="molecule type" value="Genomic_DNA"/>
</dbReference>
<evidence type="ECO:0000256" key="1">
    <source>
        <dbReference type="SAM" id="MobiDB-lite"/>
    </source>
</evidence>
<accession>A0A1Y2C0Z8</accession>
<dbReference type="SUPFAM" id="SSF52540">
    <property type="entry name" value="P-loop containing nucleoside triphosphate hydrolases"/>
    <property type="match status" value="1"/>
</dbReference>
<feature type="compositionally biased region" description="Basic and acidic residues" evidence="1">
    <location>
        <begin position="25"/>
        <end position="41"/>
    </location>
</feature>
<dbReference type="InterPro" id="IPR051667">
    <property type="entry name" value="Archaeal_ATPase_domain"/>
</dbReference>
<protein>
    <recommendedName>
        <fullName evidence="2">ORC1/DEAH AAA+ ATPase domain-containing protein</fullName>
    </recommendedName>
</protein>
<dbReference type="InterPro" id="IPR027417">
    <property type="entry name" value="P-loop_NTPase"/>
</dbReference>
<feature type="domain" description="ORC1/DEAH AAA+ ATPase" evidence="2">
    <location>
        <begin position="164"/>
        <end position="301"/>
    </location>
</feature>
<dbReference type="InterPro" id="IPR049945">
    <property type="entry name" value="AAA_22"/>
</dbReference>
<dbReference type="OrthoDB" id="2142921at2759"/>
<reference evidence="3 4" key="1">
    <citation type="submission" date="2016-07" db="EMBL/GenBank/DDBJ databases">
        <title>Pervasive Adenine N6-methylation of Active Genes in Fungi.</title>
        <authorList>
            <consortium name="DOE Joint Genome Institute"/>
            <person name="Mondo S.J."/>
            <person name="Dannebaum R.O."/>
            <person name="Kuo R.C."/>
            <person name="Labutti K."/>
            <person name="Haridas S."/>
            <person name="Kuo A."/>
            <person name="Salamov A."/>
            <person name="Ahrendt S.R."/>
            <person name="Lipzen A."/>
            <person name="Sullivan W."/>
            <person name="Andreopoulos W.B."/>
            <person name="Clum A."/>
            <person name="Lindquist E."/>
            <person name="Daum C."/>
            <person name="Ramamoorthy G.K."/>
            <person name="Gryganskyi A."/>
            <person name="Culley D."/>
            <person name="Magnuson J.K."/>
            <person name="James T.Y."/>
            <person name="O'Malley M.A."/>
            <person name="Stajich J.E."/>
            <person name="Spatafora J.W."/>
            <person name="Visel A."/>
            <person name="Grigoriev I.V."/>
        </authorList>
    </citation>
    <scope>NUCLEOTIDE SEQUENCE [LARGE SCALE GENOMIC DNA]</scope>
    <source>
        <strain evidence="3 4">JEL800</strain>
    </source>
</reference>
<evidence type="ECO:0000313" key="4">
    <source>
        <dbReference type="Proteomes" id="UP000193642"/>
    </source>
</evidence>
<sequence>MLVLQRDVQGPPSLQTQNTNIQSQQEKKNEGHGRRGRYTRDNDDEEEEERKKNASSAADVLTTLSQLILVASTGGILFACVYPEYASTILENYKAKITERRHQSMLEFMRTDREYVLGDMKSFFSTSKKKGEGATQSLMFADQVYHEDIAEDARKMLFQPPILRFGILTGPSGSGKSRLIRTLAHEQPYYAFLSFGLTSSAKSIVDELGEEIGYDFDDWTERMLQGVLFKTGLTVFSSNLDKLSFLMDEFEEACWNLKFGEKSGKEAKRPLLVVDDLDSLDLDNEEIGKCVRMLFNAANKWAREDTALVVFTCSDIILDTLVTKGIVRADIMTTAQVYKVGDLTDDAATKFMQDRLGVTETPEDPAPNTQTIEDIHQIKAVMGTKIFDLLRVAEELTKKDGAGEVIHTSVEAVLDRELRAAEDAIVHSLSEVSEIVGPKHMASVLKYLDRLSLTNSKAEEWRQSHQLRENGWNFSDVEGTGGRVWEEARNSGLEEAWRHLRENEVLSSEGLFSSDLYRNGYRRYRKLPQLLFKHGDRSRSKSWFSWF</sequence>